<evidence type="ECO:0000256" key="3">
    <source>
        <dbReference type="ARBA" id="ARBA00023315"/>
    </source>
</evidence>
<dbReference type="Gene3D" id="3.40.630.30">
    <property type="match status" value="1"/>
</dbReference>
<proteinExistence type="inferred from homology"/>
<organism evidence="5 6">
    <name type="scientific">Flagellimonas hymeniacidonis</name>
    <dbReference type="NCBI Taxonomy" id="2603628"/>
    <lineage>
        <taxon>Bacteria</taxon>
        <taxon>Pseudomonadati</taxon>
        <taxon>Bacteroidota</taxon>
        <taxon>Flavobacteriia</taxon>
        <taxon>Flavobacteriales</taxon>
        <taxon>Flavobacteriaceae</taxon>
        <taxon>Flagellimonas</taxon>
    </lineage>
</organism>
<dbReference type="Pfam" id="PF00583">
    <property type="entry name" value="Acetyltransf_1"/>
    <property type="match status" value="1"/>
</dbReference>
<dbReference type="InterPro" id="IPR016181">
    <property type="entry name" value="Acyl_CoA_acyltransferase"/>
</dbReference>
<dbReference type="PANTHER" id="PTHR10545:SF29">
    <property type="entry name" value="GH14572P-RELATED"/>
    <property type="match status" value="1"/>
</dbReference>
<comment type="caution">
    <text evidence="5">The sequence shown here is derived from an EMBL/GenBank/DDBJ whole genome shotgun (WGS) entry which is preliminary data.</text>
</comment>
<dbReference type="RefSeq" id="WP_147741164.1">
    <property type="nucleotide sequence ID" value="NZ_VRUR01000001.1"/>
</dbReference>
<evidence type="ECO:0000256" key="1">
    <source>
        <dbReference type="ARBA" id="ARBA00008694"/>
    </source>
</evidence>
<keyword evidence="6" id="KW-1185">Reference proteome</keyword>
<evidence type="ECO:0000313" key="6">
    <source>
        <dbReference type="Proteomes" id="UP000321456"/>
    </source>
</evidence>
<keyword evidence="2 5" id="KW-0808">Transferase</keyword>
<dbReference type="FunFam" id="3.40.630.30:FF:000064">
    <property type="entry name" value="GNAT family acetyltransferase"/>
    <property type="match status" value="1"/>
</dbReference>
<dbReference type="SUPFAM" id="SSF55729">
    <property type="entry name" value="Acyl-CoA N-acyltransferases (Nat)"/>
    <property type="match status" value="1"/>
</dbReference>
<feature type="domain" description="N-acetyltransferase" evidence="4">
    <location>
        <begin position="3"/>
        <end position="152"/>
    </location>
</feature>
<accession>A0A5C8V5L2</accession>
<evidence type="ECO:0000259" key="4">
    <source>
        <dbReference type="PROSITE" id="PS51186"/>
    </source>
</evidence>
<dbReference type="CDD" id="cd04301">
    <property type="entry name" value="NAT_SF"/>
    <property type="match status" value="1"/>
</dbReference>
<dbReference type="EMBL" id="VRUR01000001">
    <property type="protein sequence ID" value="TXN37334.1"/>
    <property type="molecule type" value="Genomic_DNA"/>
</dbReference>
<evidence type="ECO:0000256" key="2">
    <source>
        <dbReference type="ARBA" id="ARBA00022679"/>
    </source>
</evidence>
<dbReference type="PROSITE" id="PS51186">
    <property type="entry name" value="GNAT"/>
    <property type="match status" value="1"/>
</dbReference>
<dbReference type="InterPro" id="IPR000182">
    <property type="entry name" value="GNAT_dom"/>
</dbReference>
<gene>
    <name evidence="5" type="ORF">FVB32_03345</name>
</gene>
<dbReference type="Proteomes" id="UP000321456">
    <property type="component" value="Unassembled WGS sequence"/>
</dbReference>
<dbReference type="InterPro" id="IPR051016">
    <property type="entry name" value="Diverse_Substrate_AcTransf"/>
</dbReference>
<dbReference type="PANTHER" id="PTHR10545">
    <property type="entry name" value="DIAMINE N-ACETYLTRANSFERASE"/>
    <property type="match status" value="1"/>
</dbReference>
<sequence>MDFSIRNAQQEDMEQVLGLIHELAEFEKDPNAVEVAEEDLIKDGFGENKLFHCFVAEKENEVVGIALTYPRYSTWKGPVLHLEDLIVSEKMRGSGLGTALLNEVVKYGHNLGVKRISWEVLDWNEPAIEFYEKKGANVMRDWDVVQLDKNGIDSYLNNLNSPEKVK</sequence>
<keyword evidence="3" id="KW-0012">Acyltransferase</keyword>
<dbReference type="AlphaFoldDB" id="A0A5C8V5L2"/>
<name>A0A5C8V5L2_9FLAO</name>
<evidence type="ECO:0000313" key="5">
    <source>
        <dbReference type="EMBL" id="TXN37334.1"/>
    </source>
</evidence>
<dbReference type="GO" id="GO:0008080">
    <property type="term" value="F:N-acetyltransferase activity"/>
    <property type="evidence" value="ECO:0007669"/>
    <property type="project" value="TreeGrafter"/>
</dbReference>
<comment type="similarity">
    <text evidence="1">Belongs to the acetyltransferase family.</text>
</comment>
<reference evidence="5 6" key="1">
    <citation type="submission" date="2019-08" db="EMBL/GenBank/DDBJ databases">
        <title>Professor.</title>
        <authorList>
            <person name="Park J.S."/>
        </authorList>
    </citation>
    <scope>NUCLEOTIDE SEQUENCE [LARGE SCALE GENOMIC DNA]</scope>
    <source>
        <strain evidence="5 6">176CP5-101</strain>
    </source>
</reference>
<protein>
    <submittedName>
        <fullName evidence="5">GNAT family N-acetyltransferase</fullName>
    </submittedName>
</protein>